<evidence type="ECO:0000256" key="1">
    <source>
        <dbReference type="SAM" id="SignalP"/>
    </source>
</evidence>
<dbReference type="Proteomes" id="UP001153050">
    <property type="component" value="Unassembled WGS sequence"/>
</dbReference>
<feature type="signal peptide" evidence="1">
    <location>
        <begin position="1"/>
        <end position="32"/>
    </location>
</feature>
<accession>A0ABN8JCY4</accession>
<organism evidence="2 3">
    <name type="scientific">Mesorhizobium escarrei</name>
    <dbReference type="NCBI Taxonomy" id="666018"/>
    <lineage>
        <taxon>Bacteria</taxon>
        <taxon>Pseudomonadati</taxon>
        <taxon>Pseudomonadota</taxon>
        <taxon>Alphaproteobacteria</taxon>
        <taxon>Hyphomicrobiales</taxon>
        <taxon>Phyllobacteriaceae</taxon>
        <taxon>Mesorhizobium</taxon>
    </lineage>
</organism>
<keyword evidence="3" id="KW-1185">Reference proteome</keyword>
<evidence type="ECO:0000313" key="3">
    <source>
        <dbReference type="Proteomes" id="UP001153050"/>
    </source>
</evidence>
<evidence type="ECO:0008006" key="4">
    <source>
        <dbReference type="Google" id="ProtNLM"/>
    </source>
</evidence>
<feature type="chain" id="PRO_5045596017" description="VCBS repeat-containing protein" evidence="1">
    <location>
        <begin position="33"/>
        <end position="217"/>
    </location>
</feature>
<keyword evidence="1" id="KW-0732">Signal</keyword>
<comment type="caution">
    <text evidence="2">The sequence shown here is derived from an EMBL/GenBank/DDBJ whole genome shotgun (WGS) entry which is preliminary data.</text>
</comment>
<name>A0ABN8JCY4_9HYPH</name>
<dbReference type="RefSeq" id="WP_254016686.1">
    <property type="nucleotide sequence ID" value="NZ_CAKXZT010000032.1"/>
</dbReference>
<gene>
    <name evidence="2" type="ORF">MES5069_1270042</name>
</gene>
<protein>
    <recommendedName>
        <fullName evidence="4">VCBS repeat-containing protein</fullName>
    </recommendedName>
</protein>
<evidence type="ECO:0000313" key="2">
    <source>
        <dbReference type="EMBL" id="CAH2395975.1"/>
    </source>
</evidence>
<proteinExistence type="predicted"/>
<reference evidence="2 3" key="1">
    <citation type="submission" date="2022-03" db="EMBL/GenBank/DDBJ databases">
        <authorList>
            <person name="Brunel B."/>
        </authorList>
    </citation>
    <scope>NUCLEOTIDE SEQUENCE [LARGE SCALE GENOMIC DNA]</scope>
    <source>
        <strain evidence="2">STM5069sample</strain>
    </source>
</reference>
<sequence length="217" mass="23690">MADTAGFNFRGYVAMRAMLFGLALLAPTMALAEPIETQKIITALTGDWNGDSGTDLVMIVETEPSDPMDMHFFLRDRERNFLRPAGIVRDQIIGEWNGYDRPGYDASDTEPELSALPNGSIKLYLPAMPVGSKRTNQTLTLAYRDGVFIVAGFGYDYHDYLEDNVASDCDYNVLTGKGKSGKMQPDGSTSEKTVAVEGKVIAFSEWNPGTGFSACGE</sequence>
<dbReference type="EMBL" id="CAKXZT010000032">
    <property type="protein sequence ID" value="CAH2395975.1"/>
    <property type="molecule type" value="Genomic_DNA"/>
</dbReference>